<dbReference type="InterPro" id="IPR020557">
    <property type="entry name" value="Fumarate_lyase_CS"/>
</dbReference>
<dbReference type="InterPro" id="IPR019468">
    <property type="entry name" value="AdenyloSucc_lyase_C"/>
</dbReference>
<reference evidence="4 5" key="1">
    <citation type="submission" date="2019-07" db="EMBL/GenBank/DDBJ databases">
        <title>Georgenia wutianyii sp. nov. and Georgenia *** sp. nov. isolated from plateau pika (Ochotona curzoniae) in the Qinghai-Tibet plateau of China.</title>
        <authorList>
            <person name="Tian Z."/>
        </authorList>
    </citation>
    <scope>NUCLEOTIDE SEQUENCE [LARGE SCALE GENOMIC DNA]</scope>
    <source>
        <strain evidence="4 5">Z446</strain>
    </source>
</reference>
<dbReference type="PROSITE" id="PS00163">
    <property type="entry name" value="FUMARATE_LYASES"/>
    <property type="match status" value="1"/>
</dbReference>
<evidence type="ECO:0000256" key="1">
    <source>
        <dbReference type="ARBA" id="ARBA00023239"/>
    </source>
</evidence>
<organism evidence="4 5">
    <name type="scientific">Georgenia yuyongxinii</name>
    <dbReference type="NCBI Taxonomy" id="2589797"/>
    <lineage>
        <taxon>Bacteria</taxon>
        <taxon>Bacillati</taxon>
        <taxon>Actinomycetota</taxon>
        <taxon>Actinomycetes</taxon>
        <taxon>Micrococcales</taxon>
        <taxon>Bogoriellaceae</taxon>
        <taxon>Georgenia</taxon>
    </lineage>
</organism>
<dbReference type="EMBL" id="VJXR01000057">
    <property type="protein sequence ID" value="TRW44019.1"/>
    <property type="molecule type" value="Genomic_DNA"/>
</dbReference>
<dbReference type="Gene3D" id="1.10.40.30">
    <property type="entry name" value="Fumarase/aspartase (C-terminal domain)"/>
    <property type="match status" value="1"/>
</dbReference>
<dbReference type="InterPro" id="IPR008948">
    <property type="entry name" value="L-Aspartase-like"/>
</dbReference>
<dbReference type="SMART" id="SM00998">
    <property type="entry name" value="ADSL_C"/>
    <property type="match status" value="1"/>
</dbReference>
<comment type="similarity">
    <text evidence="2">Belongs to the class-II fumarase/aspartase family.</text>
</comment>
<accession>A0A552WN52</accession>
<dbReference type="Pfam" id="PF00206">
    <property type="entry name" value="Lyase_1"/>
    <property type="match status" value="1"/>
</dbReference>
<sequence>MPICAPSRTWTPEPYGRERVAAPAACPPPGCRCAERTTLGQNGAQVTRIVGPITPPSRSRGAWTIPRSEVAVFDDELFGHGPGGADADHRVVVDDATVVAAMVRAEVALLRALQTCGVVPDADGGPAVALAEAAARLTIDVADLGLRARGAGNAVVPLVKILLAAVPADARPWVHYGATSQDIVDTALMLLARDVSAVVAADLRAATEAAAALAEDHRGTVMAGRTLGQVAVPTTFGLKAAGWAAGLAAAAADVERVKSRLAVQLAGAAGTLAVYGAKASDVVAAFAAELGLAVPAGPWHTERSRVRELAATLAGAVAAPGKVATDVVLMAMSEVGELREGGGPGHGGSSAMPHKQNPVTSVLLRAAAVRAPGLLGTVHAAGLQEHERAAGGWHAEWQPLEELLRLAAGSARRVRELLEGLDVDAARMAANLDAARPWVMAEALATRLAPRLGRAEAQDLVKHALEDAARDGAPTDDALLAQLRRHPAAADLPAAALDPRAALQGVDPLIDAALAAVRG</sequence>
<name>A0A552WN52_9MICO</name>
<evidence type="ECO:0000259" key="3">
    <source>
        <dbReference type="SMART" id="SM00998"/>
    </source>
</evidence>
<gene>
    <name evidence="4" type="ORF">FJ693_15335</name>
</gene>
<evidence type="ECO:0000313" key="4">
    <source>
        <dbReference type="EMBL" id="TRW44019.1"/>
    </source>
</evidence>
<dbReference type="Gene3D" id="1.20.200.10">
    <property type="entry name" value="Fumarase/aspartase (Central domain)"/>
    <property type="match status" value="1"/>
</dbReference>
<dbReference type="AlphaFoldDB" id="A0A552WN52"/>
<dbReference type="GO" id="GO:0016853">
    <property type="term" value="F:isomerase activity"/>
    <property type="evidence" value="ECO:0007669"/>
    <property type="project" value="UniProtKB-KW"/>
</dbReference>
<dbReference type="PANTHER" id="PTHR43172">
    <property type="entry name" value="ADENYLOSUCCINATE LYASE"/>
    <property type="match status" value="1"/>
</dbReference>
<evidence type="ECO:0000256" key="2">
    <source>
        <dbReference type="ARBA" id="ARBA00034772"/>
    </source>
</evidence>
<dbReference type="GO" id="GO:0016829">
    <property type="term" value="F:lyase activity"/>
    <property type="evidence" value="ECO:0007669"/>
    <property type="project" value="UniProtKB-KW"/>
</dbReference>
<protein>
    <submittedName>
        <fullName evidence="4">3-carboxy-cis,cis-muconate cycloisomerase</fullName>
    </submittedName>
</protein>
<keyword evidence="1" id="KW-0456">Lyase</keyword>
<keyword evidence="4" id="KW-0413">Isomerase</keyword>
<dbReference type="SUPFAM" id="SSF48557">
    <property type="entry name" value="L-aspartase-like"/>
    <property type="match status" value="1"/>
</dbReference>
<dbReference type="Proteomes" id="UP000318693">
    <property type="component" value="Unassembled WGS sequence"/>
</dbReference>
<evidence type="ECO:0000313" key="5">
    <source>
        <dbReference type="Proteomes" id="UP000318693"/>
    </source>
</evidence>
<keyword evidence="5" id="KW-1185">Reference proteome</keyword>
<dbReference type="PANTHER" id="PTHR43172:SF2">
    <property type="entry name" value="ADENYLOSUCCINATE LYASE C-TERMINAL DOMAIN-CONTAINING PROTEIN"/>
    <property type="match status" value="1"/>
</dbReference>
<dbReference type="InterPro" id="IPR022761">
    <property type="entry name" value="Fumarate_lyase_N"/>
</dbReference>
<comment type="caution">
    <text evidence="4">The sequence shown here is derived from an EMBL/GenBank/DDBJ whole genome shotgun (WGS) entry which is preliminary data.</text>
</comment>
<feature type="domain" description="Adenylosuccinate lyase C-terminal" evidence="3">
    <location>
        <begin position="436"/>
        <end position="514"/>
    </location>
</feature>
<dbReference type="PRINTS" id="PR00149">
    <property type="entry name" value="FUMRATELYASE"/>
</dbReference>
<dbReference type="InterPro" id="IPR000362">
    <property type="entry name" value="Fumarate_lyase_fam"/>
</dbReference>
<proteinExistence type="inferred from homology"/>
<dbReference type="PRINTS" id="PR00145">
    <property type="entry name" value="ARGSUCLYASE"/>
</dbReference>